<organism evidence="1 2">
    <name type="scientific">Ixodes persulcatus</name>
    <name type="common">Taiga tick</name>
    <dbReference type="NCBI Taxonomy" id="34615"/>
    <lineage>
        <taxon>Eukaryota</taxon>
        <taxon>Metazoa</taxon>
        <taxon>Ecdysozoa</taxon>
        <taxon>Arthropoda</taxon>
        <taxon>Chelicerata</taxon>
        <taxon>Arachnida</taxon>
        <taxon>Acari</taxon>
        <taxon>Parasitiformes</taxon>
        <taxon>Ixodida</taxon>
        <taxon>Ixodoidea</taxon>
        <taxon>Ixodidae</taxon>
        <taxon>Ixodinae</taxon>
        <taxon>Ixodes</taxon>
    </lineage>
</organism>
<reference evidence="1 2" key="1">
    <citation type="journal article" date="2020" name="Cell">
        <title>Large-Scale Comparative Analyses of Tick Genomes Elucidate Their Genetic Diversity and Vector Capacities.</title>
        <authorList>
            <consortium name="Tick Genome and Microbiome Consortium (TIGMIC)"/>
            <person name="Jia N."/>
            <person name="Wang J."/>
            <person name="Shi W."/>
            <person name="Du L."/>
            <person name="Sun Y."/>
            <person name="Zhan W."/>
            <person name="Jiang J.F."/>
            <person name="Wang Q."/>
            <person name="Zhang B."/>
            <person name="Ji P."/>
            <person name="Bell-Sakyi L."/>
            <person name="Cui X.M."/>
            <person name="Yuan T.T."/>
            <person name="Jiang B.G."/>
            <person name="Yang W.F."/>
            <person name="Lam T.T."/>
            <person name="Chang Q.C."/>
            <person name="Ding S.J."/>
            <person name="Wang X.J."/>
            <person name="Zhu J.G."/>
            <person name="Ruan X.D."/>
            <person name="Zhao L."/>
            <person name="Wei J.T."/>
            <person name="Ye R.Z."/>
            <person name="Que T.C."/>
            <person name="Du C.H."/>
            <person name="Zhou Y.H."/>
            <person name="Cheng J.X."/>
            <person name="Dai P.F."/>
            <person name="Guo W.B."/>
            <person name="Han X.H."/>
            <person name="Huang E.J."/>
            <person name="Li L.F."/>
            <person name="Wei W."/>
            <person name="Gao Y.C."/>
            <person name="Liu J.Z."/>
            <person name="Shao H.Z."/>
            <person name="Wang X."/>
            <person name="Wang C.C."/>
            <person name="Yang T.C."/>
            <person name="Huo Q.B."/>
            <person name="Li W."/>
            <person name="Chen H.Y."/>
            <person name="Chen S.E."/>
            <person name="Zhou L.G."/>
            <person name="Ni X.B."/>
            <person name="Tian J.H."/>
            <person name="Sheng Y."/>
            <person name="Liu T."/>
            <person name="Pan Y.S."/>
            <person name="Xia L.Y."/>
            <person name="Li J."/>
            <person name="Zhao F."/>
            <person name="Cao W.C."/>
        </authorList>
    </citation>
    <scope>NUCLEOTIDE SEQUENCE [LARGE SCALE GENOMIC DNA]</scope>
    <source>
        <strain evidence="1">Iper-2018</strain>
    </source>
</reference>
<comment type="caution">
    <text evidence="1">The sequence shown here is derived from an EMBL/GenBank/DDBJ whole genome shotgun (WGS) entry which is preliminary data.</text>
</comment>
<proteinExistence type="predicted"/>
<protein>
    <submittedName>
        <fullName evidence="1">Uncharacterized protein</fullName>
    </submittedName>
</protein>
<dbReference type="Proteomes" id="UP000805193">
    <property type="component" value="Unassembled WGS sequence"/>
</dbReference>
<evidence type="ECO:0000313" key="2">
    <source>
        <dbReference type="Proteomes" id="UP000805193"/>
    </source>
</evidence>
<evidence type="ECO:0000313" key="1">
    <source>
        <dbReference type="EMBL" id="KAG0415893.1"/>
    </source>
</evidence>
<name>A0AC60P8Q6_IXOPE</name>
<gene>
    <name evidence="1" type="ORF">HPB47_006921</name>
</gene>
<accession>A0AC60P8Q6</accession>
<keyword evidence="2" id="KW-1185">Reference proteome</keyword>
<dbReference type="EMBL" id="JABSTQ010011012">
    <property type="protein sequence ID" value="KAG0415893.1"/>
    <property type="molecule type" value="Genomic_DNA"/>
</dbReference>
<sequence>MFRALKNMLESQVMSGANSVVCECGAAADESSGSGPPGVVEAARKGTDPPSPSAERPCMPRTVLEIPERQSAKHRSPQGESLAAGSYARPKILPLDVATGLRLAVVWRFWPLWPAFPPPQLPAPQMTPSALCAERAKIAQRQQRPAGSFAASEDGEEAEIPQ</sequence>